<dbReference type="Proteomes" id="UP000051048">
    <property type="component" value="Unassembled WGS sequence"/>
</dbReference>
<dbReference type="GO" id="GO:0051607">
    <property type="term" value="P:defense response to virus"/>
    <property type="evidence" value="ECO:0007669"/>
    <property type="project" value="UniProtKB-KW"/>
</dbReference>
<dbReference type="GO" id="GO:0043571">
    <property type="term" value="P:maintenance of CRISPR repeat elements"/>
    <property type="evidence" value="ECO:0007669"/>
    <property type="project" value="InterPro"/>
</dbReference>
<dbReference type="InterPro" id="IPR013422">
    <property type="entry name" value="CRISPR-assoc_prot_Cas5_N"/>
</dbReference>
<comment type="caution">
    <text evidence="2">The sequence shown here is derived from an EMBL/GenBank/DDBJ whole genome shotgun (WGS) entry which is preliminary data.</text>
</comment>
<dbReference type="InterPro" id="IPR021124">
    <property type="entry name" value="CRISPR-assoc_prot_Cas5"/>
</dbReference>
<dbReference type="RefSeq" id="WP_025021192.1">
    <property type="nucleotide sequence ID" value="NZ_AZFH01000198.1"/>
</dbReference>
<protein>
    <submittedName>
        <fullName evidence="2">CRISPR-associated protein</fullName>
    </submittedName>
</protein>
<dbReference type="OrthoDB" id="3189549at2"/>
<reference evidence="2 3" key="1">
    <citation type="journal article" date="2015" name="Genome Announc.">
        <title>Expanding the biotechnology potential of lactobacilli through comparative genomics of 213 strains and associated genera.</title>
        <authorList>
            <person name="Sun Z."/>
            <person name="Harris H.M."/>
            <person name="McCann A."/>
            <person name="Guo C."/>
            <person name="Argimon S."/>
            <person name="Zhang W."/>
            <person name="Yang X."/>
            <person name="Jeffery I.B."/>
            <person name="Cooney J.C."/>
            <person name="Kagawa T.F."/>
            <person name="Liu W."/>
            <person name="Song Y."/>
            <person name="Salvetti E."/>
            <person name="Wrobel A."/>
            <person name="Rasinkangas P."/>
            <person name="Parkhill J."/>
            <person name="Rea M.C."/>
            <person name="O'Sullivan O."/>
            <person name="Ritari J."/>
            <person name="Douillard F.P."/>
            <person name="Paul Ross R."/>
            <person name="Yang R."/>
            <person name="Briner A.E."/>
            <person name="Felis G.E."/>
            <person name="de Vos W.M."/>
            <person name="Barrangou R."/>
            <person name="Klaenhammer T.R."/>
            <person name="Caufield P.W."/>
            <person name="Cui Y."/>
            <person name="Zhang H."/>
            <person name="O'Toole P.W."/>
        </authorList>
    </citation>
    <scope>NUCLEOTIDE SEQUENCE [LARGE SCALE GENOMIC DNA]</scope>
    <source>
        <strain evidence="2 3">DSM 15833</strain>
    </source>
</reference>
<dbReference type="NCBIfam" id="TIGR02593">
    <property type="entry name" value="CRISPR_cas5"/>
    <property type="match status" value="1"/>
</dbReference>
<dbReference type="NCBIfam" id="TIGR01868">
    <property type="entry name" value="casD_Cas5e"/>
    <property type="match status" value="1"/>
</dbReference>
<dbReference type="CDD" id="cd09756">
    <property type="entry name" value="Cas5_I-E"/>
    <property type="match status" value="1"/>
</dbReference>
<accession>A0A0R1T778</accession>
<organism evidence="2 3">
    <name type="scientific">Ligilactobacillus equi DSM 15833 = JCM 10991</name>
    <dbReference type="NCBI Taxonomy" id="1423740"/>
    <lineage>
        <taxon>Bacteria</taxon>
        <taxon>Bacillati</taxon>
        <taxon>Bacillota</taxon>
        <taxon>Bacilli</taxon>
        <taxon>Lactobacillales</taxon>
        <taxon>Lactobacillaceae</taxon>
        <taxon>Ligilactobacillus</taxon>
    </lineage>
</organism>
<dbReference type="Pfam" id="PF09704">
    <property type="entry name" value="Cas_Cas5d"/>
    <property type="match status" value="1"/>
</dbReference>
<dbReference type="GO" id="GO:0003723">
    <property type="term" value="F:RNA binding"/>
    <property type="evidence" value="ECO:0007669"/>
    <property type="project" value="InterPro"/>
</dbReference>
<sequence>MKTITIRLTSPLQSYGNEATFNRRTTYTFPSKSAIIGMLSAALGYNRDDHRINELNELQIAVRVDQPGRVITDFHMAHSGSKSWLTYRDYTADAIYVVAIGSENMQLIDKLIFSLKHPKFQLYLGRKANPPAGVLKIDEFTDKNPVTVLTELKWQASNWYQSKVRKSRVKLELLTEAVSLDNAEDTLIRDSVVSFNQRNRQHGYRGLSRTYVEVENNAQKKQRVEHDVMGFLGVE</sequence>
<evidence type="ECO:0000313" key="3">
    <source>
        <dbReference type="Proteomes" id="UP000051048"/>
    </source>
</evidence>
<name>A0A0R1T778_9LACO</name>
<dbReference type="STRING" id="1423740.FC36_GL001897"/>
<dbReference type="AlphaFoldDB" id="A0A0R1T778"/>
<dbReference type="EMBL" id="AZFH01000198">
    <property type="protein sequence ID" value="KRL76654.1"/>
    <property type="molecule type" value="Genomic_DNA"/>
</dbReference>
<proteinExistence type="predicted"/>
<dbReference type="Gene3D" id="3.30.70.2660">
    <property type="match status" value="1"/>
</dbReference>
<keyword evidence="1" id="KW-0051">Antiviral defense</keyword>
<evidence type="ECO:0000313" key="2">
    <source>
        <dbReference type="EMBL" id="KRL76654.1"/>
    </source>
</evidence>
<dbReference type="InterPro" id="IPR010147">
    <property type="entry name" value="CRISPR-assoc_prot_CasD"/>
</dbReference>
<evidence type="ECO:0000256" key="1">
    <source>
        <dbReference type="ARBA" id="ARBA00023118"/>
    </source>
</evidence>
<dbReference type="PATRIC" id="fig|1423740.3.peg.2057"/>
<gene>
    <name evidence="2" type="ORF">FC36_GL001897</name>
</gene>